<comment type="similarity">
    <text evidence="1">Belongs to the peptidase S8 family.</text>
</comment>
<dbReference type="RefSeq" id="WP_162637983.1">
    <property type="nucleotide sequence ID" value="NZ_CP048286.1"/>
</dbReference>
<dbReference type="EMBL" id="CP048286">
    <property type="protein sequence ID" value="QHW29413.1"/>
    <property type="molecule type" value="Genomic_DNA"/>
</dbReference>
<keyword evidence="4" id="KW-1185">Reference proteome</keyword>
<keyword evidence="1" id="KW-0720">Serine protease</keyword>
<feature type="active site" description="Charge relay system" evidence="1">
    <location>
        <position position="21"/>
    </location>
</feature>
<dbReference type="Pfam" id="PF00082">
    <property type="entry name" value="Peptidase_S8"/>
    <property type="match status" value="1"/>
</dbReference>
<evidence type="ECO:0000259" key="2">
    <source>
        <dbReference type="Pfam" id="PF00082"/>
    </source>
</evidence>
<dbReference type="GO" id="GO:0006508">
    <property type="term" value="P:proteolysis"/>
    <property type="evidence" value="ECO:0007669"/>
    <property type="project" value="UniProtKB-KW"/>
</dbReference>
<proteinExistence type="inferred from homology"/>
<evidence type="ECO:0000313" key="4">
    <source>
        <dbReference type="Proteomes" id="UP000479114"/>
    </source>
</evidence>
<dbReference type="Proteomes" id="UP000479114">
    <property type="component" value="Chromosome"/>
</dbReference>
<dbReference type="PROSITE" id="PS51892">
    <property type="entry name" value="SUBTILASE"/>
    <property type="match status" value="1"/>
</dbReference>
<protein>
    <submittedName>
        <fullName evidence="3">S8/S53 family peptidase</fullName>
    </submittedName>
</protein>
<keyword evidence="1" id="KW-0378">Hydrolase</keyword>
<dbReference type="KEGG" id="prz:GZH47_00260"/>
<dbReference type="GO" id="GO:0004252">
    <property type="term" value="F:serine-type endopeptidase activity"/>
    <property type="evidence" value="ECO:0007669"/>
    <property type="project" value="UniProtKB-UniRule"/>
</dbReference>
<organism evidence="3 4">
    <name type="scientific">Paenibacillus rhizovicinus</name>
    <dbReference type="NCBI Taxonomy" id="2704463"/>
    <lineage>
        <taxon>Bacteria</taxon>
        <taxon>Bacillati</taxon>
        <taxon>Bacillota</taxon>
        <taxon>Bacilli</taxon>
        <taxon>Bacillales</taxon>
        <taxon>Paenibacillaceae</taxon>
        <taxon>Paenibacillus</taxon>
    </lineage>
</organism>
<feature type="active site" description="Charge relay system" evidence="1">
    <location>
        <position position="56"/>
    </location>
</feature>
<sequence length="273" mass="28309">MINSISDHSCLSSIATIAVIDSGVNVEKLPPGTVVLPGINLSGEGDETDIADHSGHGTAVSATILSVAPAARLLPVKLMDRRGALRDKSQIDTAFAWILANAARFGIGVVCAAFADSSHRVSDEALRGTPAQRHIAALLASGILTVTAAGNWYPEHRSRSLHGMAWPAIIRETVSVGALADMEEGVGLAKASQRLHASLNTGCSTTFFALPGEPGMTSGAAAAVTGCFAAVRQAYPEEAGTRLLQRLRAGCDELIDENGLSWPVVSPLDLPLG</sequence>
<name>A0A6C0NUI4_9BACL</name>
<keyword evidence="1" id="KW-0645">Protease</keyword>
<feature type="domain" description="Peptidase S8/S53" evidence="2">
    <location>
        <begin position="16"/>
        <end position="237"/>
    </location>
</feature>
<gene>
    <name evidence="3" type="ORF">GZH47_00260</name>
</gene>
<evidence type="ECO:0000313" key="3">
    <source>
        <dbReference type="EMBL" id="QHW29413.1"/>
    </source>
</evidence>
<dbReference type="SUPFAM" id="SSF52743">
    <property type="entry name" value="Subtilisin-like"/>
    <property type="match status" value="1"/>
</dbReference>
<feature type="active site" description="Charge relay system" evidence="1">
    <location>
        <position position="218"/>
    </location>
</feature>
<dbReference type="CDD" id="cd00306">
    <property type="entry name" value="Peptidases_S8_S53"/>
    <property type="match status" value="1"/>
</dbReference>
<accession>A0A6C0NUI4</accession>
<dbReference type="Gene3D" id="3.40.50.200">
    <property type="entry name" value="Peptidase S8/S53 domain"/>
    <property type="match status" value="1"/>
</dbReference>
<dbReference type="InterPro" id="IPR036852">
    <property type="entry name" value="Peptidase_S8/S53_dom_sf"/>
</dbReference>
<reference evidence="3 4" key="1">
    <citation type="submission" date="2020-02" db="EMBL/GenBank/DDBJ databases">
        <title>Paenibacillus sp. nov., isolated from rhizosphere soil of tomato.</title>
        <authorList>
            <person name="Weon H.-Y."/>
            <person name="Lee S.A."/>
        </authorList>
    </citation>
    <scope>NUCLEOTIDE SEQUENCE [LARGE SCALE GENOMIC DNA]</scope>
    <source>
        <strain evidence="3 4">14171R-81</strain>
    </source>
</reference>
<dbReference type="AlphaFoldDB" id="A0A6C0NUI4"/>
<evidence type="ECO:0000256" key="1">
    <source>
        <dbReference type="PROSITE-ProRule" id="PRU01240"/>
    </source>
</evidence>
<dbReference type="InterPro" id="IPR000209">
    <property type="entry name" value="Peptidase_S8/S53_dom"/>
</dbReference>